<dbReference type="RefSeq" id="WP_050373978.1">
    <property type="nucleotide sequence ID" value="NZ_KQ257831.1"/>
</dbReference>
<comment type="caution">
    <text evidence="1">The sequence shown here is derived from an EMBL/GenBank/DDBJ whole genome shotgun (WGS) entry which is preliminary data.</text>
</comment>
<dbReference type="EMBL" id="JPPY01000191">
    <property type="protein sequence ID" value="KND28182.1"/>
    <property type="molecule type" value="Genomic_DNA"/>
</dbReference>
<evidence type="ECO:0000313" key="2">
    <source>
        <dbReference type="Proteomes" id="UP000037151"/>
    </source>
</evidence>
<dbReference type="AlphaFoldDB" id="A0A0L0JR08"/>
<dbReference type="OrthoDB" id="9787026at2"/>
<name>A0A0L0JR08_9ACTN</name>
<organism evidence="1 2">
    <name type="scientific">Streptomyces acidiscabies</name>
    <dbReference type="NCBI Taxonomy" id="42234"/>
    <lineage>
        <taxon>Bacteria</taxon>
        <taxon>Bacillati</taxon>
        <taxon>Actinomycetota</taxon>
        <taxon>Actinomycetes</taxon>
        <taxon>Kitasatosporales</taxon>
        <taxon>Streptomycetaceae</taxon>
        <taxon>Streptomyces</taxon>
    </lineage>
</organism>
<proteinExistence type="predicted"/>
<protein>
    <submittedName>
        <fullName evidence="1">Uncharacterized protein</fullName>
    </submittedName>
</protein>
<evidence type="ECO:0000313" key="1">
    <source>
        <dbReference type="EMBL" id="KND28182.1"/>
    </source>
</evidence>
<reference evidence="2" key="1">
    <citation type="submission" date="2014-07" db="EMBL/GenBank/DDBJ databases">
        <title>Genome sequencing of plant-pathogenic Streptomyces species.</title>
        <authorList>
            <person name="Harrison J."/>
            <person name="Sapp M."/>
            <person name="Thwaites R."/>
            <person name="Studholme D.J."/>
        </authorList>
    </citation>
    <scope>NUCLEOTIDE SEQUENCE [LARGE SCALE GENOMIC DNA]</scope>
    <source>
        <strain evidence="2">NCPPB 4445</strain>
    </source>
</reference>
<accession>A0A0L0JR08</accession>
<gene>
    <name evidence="1" type="ORF">IQ63_33725</name>
</gene>
<sequence>MTGVGRTGAVVGPWLIGDLAANGNQSWGFTTFALARRTGHGAVPATAHGPAPAGATAPEV</sequence>
<dbReference type="PATRIC" id="fig|42234.21.peg.6948"/>
<dbReference type="Proteomes" id="UP000037151">
    <property type="component" value="Unassembled WGS sequence"/>
</dbReference>